<evidence type="ECO:0000313" key="2">
    <source>
        <dbReference type="Proteomes" id="UP000030377"/>
    </source>
</evidence>
<dbReference type="AlphaFoldDB" id="A0A0A3YHA1"/>
<protein>
    <submittedName>
        <fullName evidence="1">Uncharacterized protein</fullName>
    </submittedName>
</protein>
<gene>
    <name evidence="1" type="ORF">MA20_46695</name>
</gene>
<evidence type="ECO:0000313" key="1">
    <source>
        <dbReference type="EMBL" id="KGT73043.1"/>
    </source>
</evidence>
<sequence length="72" mass="7570">MGATLSCYSEPRQARAVLSDLVNSKLLVSDTPKGNVRLGFPSEVPLSEILPADSSSAGLIMVPFHRGEAAVD</sequence>
<reference evidence="1 2" key="1">
    <citation type="submission" date="2014-09" db="EMBL/GenBank/DDBJ databases">
        <title>Draft genome of Bradyrhizobium japonicum Is-34.</title>
        <authorList>
            <person name="Tsurumaru H."/>
            <person name="Yamakawa T."/>
            <person name="Hashimoto S."/>
            <person name="Okizaki K."/>
            <person name="Kanesaki Y."/>
            <person name="Yoshikawa H."/>
            <person name="Yajima S."/>
        </authorList>
    </citation>
    <scope>NUCLEOTIDE SEQUENCE [LARGE SCALE GENOMIC DNA]</scope>
    <source>
        <strain evidence="1 2">Is-34</strain>
    </source>
</reference>
<dbReference type="EMBL" id="JRPN01000073">
    <property type="protein sequence ID" value="KGT73043.1"/>
    <property type="molecule type" value="Genomic_DNA"/>
</dbReference>
<dbReference type="Proteomes" id="UP000030377">
    <property type="component" value="Unassembled WGS sequence"/>
</dbReference>
<organism evidence="1 2">
    <name type="scientific">Bradyrhizobium japonicum</name>
    <dbReference type="NCBI Taxonomy" id="375"/>
    <lineage>
        <taxon>Bacteria</taxon>
        <taxon>Pseudomonadati</taxon>
        <taxon>Pseudomonadota</taxon>
        <taxon>Alphaproteobacteria</taxon>
        <taxon>Hyphomicrobiales</taxon>
        <taxon>Nitrobacteraceae</taxon>
        <taxon>Bradyrhizobium</taxon>
    </lineage>
</organism>
<accession>A0A0A3YHA1</accession>
<name>A0A0A3YHA1_BRAJP</name>
<proteinExistence type="predicted"/>
<comment type="caution">
    <text evidence="1">The sequence shown here is derived from an EMBL/GenBank/DDBJ whole genome shotgun (WGS) entry which is preliminary data.</text>
</comment>